<accession>A0A2N5TV40</accession>
<dbReference type="GO" id="GO:0006422">
    <property type="term" value="P:aspartyl-tRNA aminoacylation"/>
    <property type="evidence" value="ECO:0007669"/>
    <property type="project" value="InterPro"/>
</dbReference>
<dbReference type="GO" id="GO:0003723">
    <property type="term" value="F:RNA binding"/>
    <property type="evidence" value="ECO:0007669"/>
    <property type="project" value="TreeGrafter"/>
</dbReference>
<protein>
    <recommendedName>
        <fullName evidence="3">aspartate--tRNA ligase</fullName>
        <ecNumber evidence="3">6.1.1.12</ecNumber>
    </recommendedName>
</protein>
<keyword evidence="9" id="KW-0030">Aminoacyl-tRNA synthetase</keyword>
<dbReference type="PANTHER" id="PTHR43450:SF1">
    <property type="entry name" value="ASPARTATE--TRNA LIGASE, CYTOPLASMIC"/>
    <property type="match status" value="1"/>
</dbReference>
<keyword evidence="4" id="KW-0963">Cytoplasm</keyword>
<organism evidence="13 14">
    <name type="scientific">Puccinia coronata f. sp. avenae</name>
    <dbReference type="NCBI Taxonomy" id="200324"/>
    <lineage>
        <taxon>Eukaryota</taxon>
        <taxon>Fungi</taxon>
        <taxon>Dikarya</taxon>
        <taxon>Basidiomycota</taxon>
        <taxon>Pucciniomycotina</taxon>
        <taxon>Pucciniomycetes</taxon>
        <taxon>Pucciniales</taxon>
        <taxon>Pucciniaceae</taxon>
        <taxon>Puccinia</taxon>
    </lineage>
</organism>
<dbReference type="InterPro" id="IPR002312">
    <property type="entry name" value="Asp/Asn-tRNA-synth_IIb"/>
</dbReference>
<comment type="subcellular location">
    <subcellularLocation>
        <location evidence="1">Cytoplasm</location>
    </subcellularLocation>
</comment>
<evidence type="ECO:0000256" key="1">
    <source>
        <dbReference type="ARBA" id="ARBA00004496"/>
    </source>
</evidence>
<evidence type="ECO:0000313" key="14">
    <source>
        <dbReference type="Proteomes" id="UP000235392"/>
    </source>
</evidence>
<keyword evidence="8" id="KW-0648">Protein biosynthesis</keyword>
<keyword evidence="7" id="KW-0067">ATP-binding</keyword>
<evidence type="ECO:0000256" key="11">
    <source>
        <dbReference type="SAM" id="MobiDB-lite"/>
    </source>
</evidence>
<evidence type="ECO:0000313" key="13">
    <source>
        <dbReference type="EMBL" id="PLW29353.1"/>
    </source>
</evidence>
<feature type="region of interest" description="Disordered" evidence="11">
    <location>
        <begin position="67"/>
        <end position="116"/>
    </location>
</feature>
<dbReference type="Gene3D" id="6.10.250.1930">
    <property type="match status" value="1"/>
</dbReference>
<sequence>MASEEALLVNVQVHLSPQTDCDIKAEPISMIKSNDPSNKTALCNELWEGILIIHPEDDDVASKLADAQELDEEDLTKQPPSQAISNLSSSTDLSNPDQPSRQPRPQPSYASCPVDALPKDGEQFVTVGTDTRLDNRVLDLQTPVNQAIFRVQSRVCSLFRQYLDQHGFIEIHTPKIQGAATESGASVFKLAYFDQTAFLAQSPQLAKQMAIAADFDRVYDIGPVFRAENSKTYRHMTKFIGLDLEMAIKEHYHEAVDLLDGLFISIPLSKEIKDLIGGKSTLQNELLGCSKAELGPAPDKAEEMSLGKLGAALQPSYIETIGKEMSASISRLVGSKMPTGFVMFLGLRTWENGGSTVDGLDLVTGQTTGIANGGGAASAAGGSASGAMINLFGKFQKSQDAFAPQQLEVLLRHLKRNSQDGHRQHNLSIQKKYGGNYLQGMATFLSIGFA</sequence>
<dbReference type="InterPro" id="IPR006195">
    <property type="entry name" value="aa-tRNA-synth_II"/>
</dbReference>
<evidence type="ECO:0000256" key="10">
    <source>
        <dbReference type="ARBA" id="ARBA00047904"/>
    </source>
</evidence>
<evidence type="ECO:0000256" key="2">
    <source>
        <dbReference type="ARBA" id="ARBA00005312"/>
    </source>
</evidence>
<dbReference type="PROSITE" id="PS50862">
    <property type="entry name" value="AA_TRNA_LIGASE_II"/>
    <property type="match status" value="1"/>
</dbReference>
<feature type="compositionally biased region" description="Polar residues" evidence="11">
    <location>
        <begin position="78"/>
        <end position="97"/>
    </location>
</feature>
<feature type="domain" description="Aminoacyl-transfer RNA synthetases class-II family profile" evidence="12">
    <location>
        <begin position="149"/>
        <end position="412"/>
    </location>
</feature>
<dbReference type="Proteomes" id="UP000235392">
    <property type="component" value="Unassembled WGS sequence"/>
</dbReference>
<dbReference type="SUPFAM" id="SSF55681">
    <property type="entry name" value="Class II aaRS and biotin synthetases"/>
    <property type="match status" value="1"/>
</dbReference>
<gene>
    <name evidence="13" type="ORF">PCASD_17604</name>
</gene>
<dbReference type="GO" id="GO:0008897">
    <property type="term" value="F:holo-[acyl-carrier-protein] synthase activity"/>
    <property type="evidence" value="ECO:0007669"/>
    <property type="project" value="InterPro"/>
</dbReference>
<comment type="caution">
    <text evidence="13">The sequence shown here is derived from an EMBL/GenBank/DDBJ whole genome shotgun (WGS) entry which is preliminary data.</text>
</comment>
<proteinExistence type="inferred from homology"/>
<evidence type="ECO:0000256" key="8">
    <source>
        <dbReference type="ARBA" id="ARBA00022917"/>
    </source>
</evidence>
<evidence type="ECO:0000256" key="4">
    <source>
        <dbReference type="ARBA" id="ARBA00022490"/>
    </source>
</evidence>
<dbReference type="InterPro" id="IPR004364">
    <property type="entry name" value="Aa-tRNA-synt_II"/>
</dbReference>
<keyword evidence="6" id="KW-0547">Nucleotide-binding</keyword>
<reference evidence="13 14" key="1">
    <citation type="submission" date="2017-11" db="EMBL/GenBank/DDBJ databases">
        <title>De novo assembly and phasing of dikaryotic genomes from two isolates of Puccinia coronata f. sp. avenae, the causal agent of oat crown rust.</title>
        <authorList>
            <person name="Miller M.E."/>
            <person name="Zhang Y."/>
            <person name="Omidvar V."/>
            <person name="Sperschneider J."/>
            <person name="Schwessinger B."/>
            <person name="Raley C."/>
            <person name="Palmer J.M."/>
            <person name="Garnica D."/>
            <person name="Upadhyaya N."/>
            <person name="Rathjen J."/>
            <person name="Taylor J.M."/>
            <person name="Park R.F."/>
            <person name="Dodds P.N."/>
            <person name="Hirsch C.D."/>
            <person name="Kianian S.F."/>
            <person name="Figueroa M."/>
        </authorList>
    </citation>
    <scope>NUCLEOTIDE SEQUENCE [LARGE SCALE GENOMIC DNA]</scope>
    <source>
        <strain evidence="13">12SD80</strain>
    </source>
</reference>
<dbReference type="GO" id="GO:0005829">
    <property type="term" value="C:cytosol"/>
    <property type="evidence" value="ECO:0007669"/>
    <property type="project" value="TreeGrafter"/>
</dbReference>
<dbReference type="AlphaFoldDB" id="A0A2N5TV40"/>
<evidence type="ECO:0000256" key="6">
    <source>
        <dbReference type="ARBA" id="ARBA00022741"/>
    </source>
</evidence>
<dbReference type="PANTHER" id="PTHR43450">
    <property type="entry name" value="ASPARTYL-TRNA SYNTHETASE"/>
    <property type="match status" value="1"/>
</dbReference>
<dbReference type="EC" id="6.1.1.12" evidence="3"/>
<comment type="similarity">
    <text evidence="2">Belongs to the class-II aminoacyl-tRNA synthetase family. Type 2 subfamily.</text>
</comment>
<evidence type="ECO:0000256" key="5">
    <source>
        <dbReference type="ARBA" id="ARBA00022598"/>
    </source>
</evidence>
<dbReference type="GO" id="GO:0005524">
    <property type="term" value="F:ATP binding"/>
    <property type="evidence" value="ECO:0007669"/>
    <property type="project" value="UniProtKB-KW"/>
</dbReference>
<keyword evidence="5" id="KW-0436">Ligase</keyword>
<name>A0A2N5TV40_9BASI</name>
<dbReference type="GO" id="GO:0004815">
    <property type="term" value="F:aspartate-tRNA ligase activity"/>
    <property type="evidence" value="ECO:0007669"/>
    <property type="project" value="UniProtKB-EC"/>
</dbReference>
<dbReference type="EMBL" id="PGCI01000334">
    <property type="protein sequence ID" value="PLW29353.1"/>
    <property type="molecule type" value="Genomic_DNA"/>
</dbReference>
<dbReference type="Gene3D" id="3.30.930.10">
    <property type="entry name" value="Bira Bifunctional Protein, Domain 2"/>
    <property type="match status" value="1"/>
</dbReference>
<evidence type="ECO:0000256" key="7">
    <source>
        <dbReference type="ARBA" id="ARBA00022840"/>
    </source>
</evidence>
<evidence type="ECO:0000256" key="3">
    <source>
        <dbReference type="ARBA" id="ARBA00012841"/>
    </source>
</evidence>
<evidence type="ECO:0000256" key="9">
    <source>
        <dbReference type="ARBA" id="ARBA00023146"/>
    </source>
</evidence>
<dbReference type="InterPro" id="IPR004523">
    <property type="entry name" value="Asp-tRNA_synthase_2"/>
</dbReference>
<dbReference type="PRINTS" id="PR01042">
    <property type="entry name" value="TRNASYNTHASP"/>
</dbReference>
<dbReference type="InterPro" id="IPR045864">
    <property type="entry name" value="aa-tRNA-synth_II/BPL/LPL"/>
</dbReference>
<evidence type="ECO:0000259" key="12">
    <source>
        <dbReference type="PROSITE" id="PS50862"/>
    </source>
</evidence>
<dbReference type="GO" id="GO:0017101">
    <property type="term" value="C:aminoacyl-tRNA synthetase multienzyme complex"/>
    <property type="evidence" value="ECO:0007669"/>
    <property type="project" value="TreeGrafter"/>
</dbReference>
<dbReference type="Pfam" id="PF00152">
    <property type="entry name" value="tRNA-synt_2"/>
    <property type="match status" value="1"/>
</dbReference>
<comment type="catalytic activity">
    <reaction evidence="10">
        <text>tRNA(Asp) + L-aspartate + ATP = L-aspartyl-tRNA(Asp) + AMP + diphosphate</text>
        <dbReference type="Rhea" id="RHEA:19649"/>
        <dbReference type="Rhea" id="RHEA-COMP:9660"/>
        <dbReference type="Rhea" id="RHEA-COMP:9678"/>
        <dbReference type="ChEBI" id="CHEBI:29991"/>
        <dbReference type="ChEBI" id="CHEBI:30616"/>
        <dbReference type="ChEBI" id="CHEBI:33019"/>
        <dbReference type="ChEBI" id="CHEBI:78442"/>
        <dbReference type="ChEBI" id="CHEBI:78516"/>
        <dbReference type="ChEBI" id="CHEBI:456215"/>
        <dbReference type="EC" id="6.1.1.12"/>
    </reaction>
</comment>